<accession>A0AAV5QNW3</accession>
<comment type="caution">
    <text evidence="4">The sequence shown here is derived from an EMBL/GenBank/DDBJ whole genome shotgun (WGS) entry which is preliminary data.</text>
</comment>
<dbReference type="GO" id="GO:0005739">
    <property type="term" value="C:mitochondrion"/>
    <property type="evidence" value="ECO:0007669"/>
    <property type="project" value="TreeGrafter"/>
</dbReference>
<keyword evidence="5" id="KW-1185">Reference proteome</keyword>
<evidence type="ECO:0000256" key="3">
    <source>
        <dbReference type="ARBA" id="ARBA00031834"/>
    </source>
</evidence>
<dbReference type="PANTHER" id="PTHR46434">
    <property type="entry name" value="GENETIC INTERACTOR OF PROHIBITINS 3, MITOCHONDRIAL"/>
    <property type="match status" value="1"/>
</dbReference>
<evidence type="ECO:0000313" key="5">
    <source>
        <dbReference type="Proteomes" id="UP001360560"/>
    </source>
</evidence>
<sequence length="755" mass="85980">MGKIKRYPQISNQLIISRMLKVLSRRSLRACTRQRNGLAMQPPSVSSVRAVSVFSNSMKVNDRKKYPTVVSRCCWKPGARKYSTLPNTAISNDSGIASALEGKSCVSCGVKLQCNDENSPGYINETAVVHERKHTLPFKRQSDLVFDEIYSRLSEEDKRLLLNDESEETPNENAEQPIENLEEVKETEKAPEDKLVNPKETRNVKYNTEEKQKYGETNDNIKTLTQTAQKTNSETPANLKCLRCYNTIHYNEYFELDPHNEAMTMSSVLSPVRVPDLENSHIFHIISANDFPLTLNVDLVAENISRSHFVINKCDLLVSSDNRNATQYFTNVINELLRSKGLQINVEGRVHLVSASKGWGMGGLHNSLPKGRKVYFIGEANVGKSSLIKGLLYYDYYLAKNRSSRRSFEEYVSKQGKKLEKKIDIPGTFVLPGTTQDILTYKINGCTVNDLPGFLCQTATGEINYGAFNILKPSWIKHLFKERATRQVAGNKVKRQQYLSIMDKDCYSLGGIFYLVGPRGSITQVAASTHEQGFRFGSLERAIETINRQPEAMEQFIGVKQGFPLDKLQRYVIPPFYGSVDLVIKGVGYVTITPTKSVKSIKKELGVDIAEEITVNDNDATQMKKHIIDVIKYNMYEFYAPADMQFVVRESIDSYLVKKTLIRRARGDSKRYFKPFIEGKKLYTSVVQVPTEVTDVGHWYYETYLKGKRIDYWSGYADSSNRRLHRDLMLMDPKDVEKEIIRVNVSNLLWDDKVV</sequence>
<evidence type="ECO:0000256" key="1">
    <source>
        <dbReference type="ARBA" id="ARBA00018901"/>
    </source>
</evidence>
<dbReference type="EMBL" id="BTFZ01000011">
    <property type="protein sequence ID" value="GMM36240.1"/>
    <property type="molecule type" value="Genomic_DNA"/>
</dbReference>
<name>A0AAV5QNW3_9ASCO</name>
<keyword evidence="2" id="KW-0809">Transit peptide</keyword>
<organism evidence="4 5">
    <name type="scientific">Saccharomycopsis crataegensis</name>
    <dbReference type="NCBI Taxonomy" id="43959"/>
    <lineage>
        <taxon>Eukaryota</taxon>
        <taxon>Fungi</taxon>
        <taxon>Dikarya</taxon>
        <taxon>Ascomycota</taxon>
        <taxon>Saccharomycotina</taxon>
        <taxon>Saccharomycetes</taxon>
        <taxon>Saccharomycopsidaceae</taxon>
        <taxon>Saccharomycopsis</taxon>
    </lineage>
</organism>
<dbReference type="Gene3D" id="3.40.50.300">
    <property type="entry name" value="P-loop containing nucleotide triphosphate hydrolases"/>
    <property type="match status" value="1"/>
</dbReference>
<dbReference type="SUPFAM" id="SSF52540">
    <property type="entry name" value="P-loop containing nucleoside triphosphate hydrolases"/>
    <property type="match status" value="1"/>
</dbReference>
<evidence type="ECO:0000256" key="2">
    <source>
        <dbReference type="ARBA" id="ARBA00022946"/>
    </source>
</evidence>
<dbReference type="GeneID" id="90074215"/>
<proteinExistence type="predicted"/>
<gene>
    <name evidence="4" type="ORF">DASC09_035650</name>
</gene>
<dbReference type="InterPro" id="IPR027417">
    <property type="entry name" value="P-loop_NTPase"/>
</dbReference>
<dbReference type="PANTHER" id="PTHR46434:SF1">
    <property type="entry name" value="GENETIC INTERACTOR OF PROHIBITINS 3, MITOCHONDRIAL"/>
    <property type="match status" value="1"/>
</dbReference>
<protein>
    <recommendedName>
        <fullName evidence="1">Genetic interactor of prohibitins 3, mitochondrial</fullName>
    </recommendedName>
    <alternativeName>
        <fullName evidence="3">Found in mitochondrial proteome protein 38</fullName>
    </alternativeName>
</protein>
<dbReference type="InterPro" id="IPR050896">
    <property type="entry name" value="Mito_lipid_metab_GTPase"/>
</dbReference>
<reference evidence="4 5" key="1">
    <citation type="journal article" date="2023" name="Elife">
        <title>Identification of key yeast species and microbe-microbe interactions impacting larval growth of Drosophila in the wild.</title>
        <authorList>
            <person name="Mure A."/>
            <person name="Sugiura Y."/>
            <person name="Maeda R."/>
            <person name="Honda K."/>
            <person name="Sakurai N."/>
            <person name="Takahashi Y."/>
            <person name="Watada M."/>
            <person name="Katoh T."/>
            <person name="Gotoh A."/>
            <person name="Gotoh Y."/>
            <person name="Taniguchi I."/>
            <person name="Nakamura K."/>
            <person name="Hayashi T."/>
            <person name="Katayama T."/>
            <person name="Uemura T."/>
            <person name="Hattori Y."/>
        </authorList>
    </citation>
    <scope>NUCLEOTIDE SEQUENCE [LARGE SCALE GENOMIC DNA]</scope>
    <source>
        <strain evidence="4 5">SC-9</strain>
    </source>
</reference>
<dbReference type="AlphaFoldDB" id="A0AAV5QNW3"/>
<dbReference type="RefSeq" id="XP_064853236.1">
    <property type="nucleotide sequence ID" value="XM_064997164.1"/>
</dbReference>
<evidence type="ECO:0000313" key="4">
    <source>
        <dbReference type="EMBL" id="GMM36240.1"/>
    </source>
</evidence>
<dbReference type="Proteomes" id="UP001360560">
    <property type="component" value="Unassembled WGS sequence"/>
</dbReference>